<proteinExistence type="predicted"/>
<reference evidence="2" key="1">
    <citation type="journal article" date="2021" name="ISME J.">
        <title>Fine-scale metabolic discontinuity in a stratified prokaryote microbiome of a Red Sea deep halocline.</title>
        <authorList>
            <person name="Michoud G."/>
            <person name="Ngugi D.K."/>
            <person name="Barozzi A."/>
            <person name="Merlino G."/>
            <person name="Calleja M.L."/>
            <person name="Delgado-Huertas A."/>
            <person name="Moran X.A.G."/>
            <person name="Daffonchio D."/>
        </authorList>
    </citation>
    <scope>NUCLEOTIDE SEQUENCE</scope>
    <source>
        <strain evidence="2">SuakinDeep_MAG55_1</strain>
    </source>
</reference>
<dbReference type="Pfam" id="PF01050">
    <property type="entry name" value="MannoseP_isomer"/>
    <property type="match status" value="1"/>
</dbReference>
<dbReference type="InterPro" id="IPR011051">
    <property type="entry name" value="RmlC_Cupin_sf"/>
</dbReference>
<evidence type="ECO:0000313" key="3">
    <source>
        <dbReference type="Proteomes" id="UP000722750"/>
    </source>
</evidence>
<dbReference type="GO" id="GO:0005976">
    <property type="term" value="P:polysaccharide metabolic process"/>
    <property type="evidence" value="ECO:0007669"/>
    <property type="project" value="InterPro"/>
</dbReference>
<protein>
    <submittedName>
        <fullName evidence="2">Alginate biosynthesis protein AlgA</fullName>
    </submittedName>
</protein>
<dbReference type="Proteomes" id="UP000722750">
    <property type="component" value="Unassembled WGS sequence"/>
</dbReference>
<feature type="domain" description="Mannose-6-phosphate isomerase type II C-terminal" evidence="1">
    <location>
        <begin position="11"/>
        <end position="115"/>
    </location>
</feature>
<dbReference type="SUPFAM" id="SSF51182">
    <property type="entry name" value="RmlC-like cupins"/>
    <property type="match status" value="1"/>
</dbReference>
<dbReference type="InterPro" id="IPR051161">
    <property type="entry name" value="Mannose-6P_isomerase_type2"/>
</dbReference>
<dbReference type="GO" id="GO:0004475">
    <property type="term" value="F:mannose-1-phosphate guanylyltransferase (GTP) activity"/>
    <property type="evidence" value="ECO:0007669"/>
    <property type="project" value="TreeGrafter"/>
</dbReference>
<name>A0A941W1X5_9BACT</name>
<evidence type="ECO:0000259" key="1">
    <source>
        <dbReference type="Pfam" id="PF01050"/>
    </source>
</evidence>
<dbReference type="GO" id="GO:0009298">
    <property type="term" value="P:GDP-mannose biosynthetic process"/>
    <property type="evidence" value="ECO:0007669"/>
    <property type="project" value="TreeGrafter"/>
</dbReference>
<organism evidence="2 3">
    <name type="scientific">Candidatus Scalindua arabica</name>
    <dbReference type="NCBI Taxonomy" id="1127984"/>
    <lineage>
        <taxon>Bacteria</taxon>
        <taxon>Pseudomonadati</taxon>
        <taxon>Planctomycetota</taxon>
        <taxon>Candidatus Brocadiia</taxon>
        <taxon>Candidatus Brocadiales</taxon>
        <taxon>Candidatus Scalinduaceae</taxon>
        <taxon>Candidatus Scalindua</taxon>
    </lineage>
</organism>
<comment type="caution">
    <text evidence="2">The sequence shown here is derived from an EMBL/GenBank/DDBJ whole genome shotgun (WGS) entry which is preliminary data.</text>
</comment>
<dbReference type="PANTHER" id="PTHR46390:SF1">
    <property type="entry name" value="MANNOSE-1-PHOSPHATE GUANYLYLTRANSFERASE"/>
    <property type="match status" value="1"/>
</dbReference>
<dbReference type="AlphaFoldDB" id="A0A941W1X5"/>
<dbReference type="InterPro" id="IPR014710">
    <property type="entry name" value="RmlC-like_jellyroll"/>
</dbReference>
<dbReference type="PANTHER" id="PTHR46390">
    <property type="entry name" value="MANNOSE-1-PHOSPHATE GUANYLYLTRANSFERASE"/>
    <property type="match status" value="1"/>
</dbReference>
<sequence>MNIPGQDDKMANTPWGMWEVLLDEPAYKVKRITVLPGKRLSYQKHFRRREHWMIVEGKGVVTIDGKDNHIEKGDSIDIPQEAAHRMANNGDGDLTFIEIQQGEYFGEDDIIRLEDDYGRV</sequence>
<evidence type="ECO:0000313" key="2">
    <source>
        <dbReference type="EMBL" id="MBS1257707.1"/>
    </source>
</evidence>
<dbReference type="InterPro" id="IPR001538">
    <property type="entry name" value="Man6P_isomerase-2_C"/>
</dbReference>
<dbReference type="CDD" id="cd02213">
    <property type="entry name" value="cupin_PMI_typeII_C"/>
    <property type="match status" value="1"/>
</dbReference>
<dbReference type="Gene3D" id="2.60.120.10">
    <property type="entry name" value="Jelly Rolls"/>
    <property type="match status" value="1"/>
</dbReference>
<gene>
    <name evidence="2" type="ORF">MAG551_00752</name>
</gene>
<dbReference type="EMBL" id="JAANXD010000033">
    <property type="protein sequence ID" value="MBS1257707.1"/>
    <property type="molecule type" value="Genomic_DNA"/>
</dbReference>
<accession>A0A941W1X5</accession>